<sequence>MNNEFFGESVTNENIGGIEDIFIDLLLSLSSMSETPSVEIVYDHNRRCGLVAEELCKHLDVDQLCDADKALFSSSPKIIKYMSTACMLHDIGKSQTPAELLMKPSGLSTAEMQMMKEHTTFPDDTLFENFAGTNNVFIQLLQACVRSHHELYNGLGYPDGLVATDIPFIGRLMAVIDSLDNIISETFYSKANTFETAQQIIHSNSGIRFDPVIVHALDKAKDGIKAIYEQ</sequence>
<dbReference type="Gene3D" id="1.10.3210.10">
    <property type="entry name" value="Hypothetical protein af1432"/>
    <property type="match status" value="1"/>
</dbReference>
<dbReference type="InterPro" id="IPR052020">
    <property type="entry name" value="Cyclic_di-GMP/3'3'-cGAMP_PDE"/>
</dbReference>
<proteinExistence type="predicted"/>
<accession>A0A557P2L7</accession>
<organism evidence="2 3">
    <name type="scientific">Vibrio algivorus</name>
    <dbReference type="NCBI Taxonomy" id="1667024"/>
    <lineage>
        <taxon>Bacteria</taxon>
        <taxon>Pseudomonadati</taxon>
        <taxon>Pseudomonadota</taxon>
        <taxon>Gammaproteobacteria</taxon>
        <taxon>Vibrionales</taxon>
        <taxon>Vibrionaceae</taxon>
        <taxon>Vibrio</taxon>
    </lineage>
</organism>
<dbReference type="AlphaFoldDB" id="A0A557P2L7"/>
<dbReference type="PANTHER" id="PTHR45228">
    <property type="entry name" value="CYCLIC DI-GMP PHOSPHODIESTERASE TM_0186-RELATED"/>
    <property type="match status" value="1"/>
</dbReference>
<dbReference type="CDD" id="cd00077">
    <property type="entry name" value="HDc"/>
    <property type="match status" value="1"/>
</dbReference>
<dbReference type="SMART" id="SM00471">
    <property type="entry name" value="HDc"/>
    <property type="match status" value="1"/>
</dbReference>
<evidence type="ECO:0000313" key="3">
    <source>
        <dbReference type="Proteomes" id="UP000319828"/>
    </source>
</evidence>
<dbReference type="GO" id="GO:0008081">
    <property type="term" value="F:phosphoric diester hydrolase activity"/>
    <property type="evidence" value="ECO:0007669"/>
    <property type="project" value="UniProtKB-ARBA"/>
</dbReference>
<dbReference type="EMBL" id="VMKJ01000027">
    <property type="protein sequence ID" value="TVO34913.1"/>
    <property type="molecule type" value="Genomic_DNA"/>
</dbReference>
<dbReference type="PROSITE" id="PS51832">
    <property type="entry name" value="HD_GYP"/>
    <property type="match status" value="1"/>
</dbReference>
<name>A0A557P2L7_9VIBR</name>
<evidence type="ECO:0000259" key="1">
    <source>
        <dbReference type="PROSITE" id="PS51832"/>
    </source>
</evidence>
<evidence type="ECO:0000313" key="2">
    <source>
        <dbReference type="EMBL" id="TVO34913.1"/>
    </source>
</evidence>
<dbReference type="PANTHER" id="PTHR45228:SF4">
    <property type="entry name" value="LIPOPROTEIN"/>
    <property type="match status" value="1"/>
</dbReference>
<dbReference type="Proteomes" id="UP000319828">
    <property type="component" value="Unassembled WGS sequence"/>
</dbReference>
<comment type="caution">
    <text evidence="2">The sequence shown here is derived from an EMBL/GenBank/DDBJ whole genome shotgun (WGS) entry which is preliminary data.</text>
</comment>
<dbReference type="Pfam" id="PF13487">
    <property type="entry name" value="HD_5"/>
    <property type="match status" value="1"/>
</dbReference>
<reference evidence="2 3" key="1">
    <citation type="submission" date="2019-07" db="EMBL/GenBank/DDBJ databases">
        <title>The draft genome sequence of Vibrio algivorus M1486.</title>
        <authorList>
            <person name="Meng X."/>
        </authorList>
    </citation>
    <scope>NUCLEOTIDE SEQUENCE [LARGE SCALE GENOMIC DNA]</scope>
    <source>
        <strain evidence="2 3">M1486</strain>
    </source>
</reference>
<dbReference type="SUPFAM" id="SSF109604">
    <property type="entry name" value="HD-domain/PDEase-like"/>
    <property type="match status" value="1"/>
</dbReference>
<dbReference type="InterPro" id="IPR003607">
    <property type="entry name" value="HD/PDEase_dom"/>
</dbReference>
<dbReference type="OrthoDB" id="6210373at2"/>
<dbReference type="InterPro" id="IPR037522">
    <property type="entry name" value="HD_GYP_dom"/>
</dbReference>
<dbReference type="RefSeq" id="WP_144388605.1">
    <property type="nucleotide sequence ID" value="NZ_CANNCB010000032.1"/>
</dbReference>
<protein>
    <submittedName>
        <fullName evidence="2">HD domain-containing protein</fullName>
    </submittedName>
</protein>
<feature type="domain" description="HD-GYP" evidence="1">
    <location>
        <begin position="15"/>
        <end position="230"/>
    </location>
</feature>
<gene>
    <name evidence="2" type="ORF">FOF44_12530</name>
</gene>